<comment type="caution">
    <text evidence="2">The sequence shown here is derived from an EMBL/GenBank/DDBJ whole genome shotgun (WGS) entry which is preliminary data.</text>
</comment>
<feature type="transmembrane region" description="Helical" evidence="1">
    <location>
        <begin position="226"/>
        <end position="246"/>
    </location>
</feature>
<feature type="transmembrane region" description="Helical" evidence="1">
    <location>
        <begin position="183"/>
        <end position="203"/>
    </location>
</feature>
<evidence type="ECO:0000313" key="2">
    <source>
        <dbReference type="EMBL" id="MXP78360.1"/>
    </source>
</evidence>
<dbReference type="AlphaFoldDB" id="A0A7X3ML46"/>
<evidence type="ECO:0008006" key="4">
    <source>
        <dbReference type="Google" id="ProtNLM"/>
    </source>
</evidence>
<accession>A0A7X3ML46</accession>
<evidence type="ECO:0000256" key="1">
    <source>
        <dbReference type="SAM" id="Phobius"/>
    </source>
</evidence>
<keyword evidence="3" id="KW-1185">Reference proteome</keyword>
<keyword evidence="1" id="KW-1133">Transmembrane helix</keyword>
<feature type="transmembrane region" description="Helical" evidence="1">
    <location>
        <begin position="84"/>
        <end position="104"/>
    </location>
</feature>
<feature type="transmembrane region" description="Helical" evidence="1">
    <location>
        <begin position="149"/>
        <end position="171"/>
    </location>
</feature>
<sequence>MVFINFVGNVLYFQGMDIVEMIQPMKLLLLSYDRTNLNATNTLLLIQLYPLLVVFPAGFSLARDYQLGTRVFLVSRLGNATYQISKYLSVFLATMIIFTVPFLLEIILNCISFPMSAAGNLSNLSMYDGAYRNAVDEYLMKDIYLYSPYLYAVIGTLFFGAVSGLFGVFTAAVSSLIRVKYNVFFFLPVFILLNLTTIFAGRFPKEAPSIKWYDYILLFDDEGKKAGFLIAGILVITLFSIIAANISGRKDCL</sequence>
<dbReference type="Proteomes" id="UP000460412">
    <property type="component" value="Unassembled WGS sequence"/>
</dbReference>
<proteinExistence type="predicted"/>
<organism evidence="2 3">
    <name type="scientific">Sporofaciens musculi</name>
    <dbReference type="NCBI Taxonomy" id="2681861"/>
    <lineage>
        <taxon>Bacteria</taxon>
        <taxon>Bacillati</taxon>
        <taxon>Bacillota</taxon>
        <taxon>Clostridia</taxon>
        <taxon>Lachnospirales</taxon>
        <taxon>Lachnospiraceae</taxon>
        <taxon>Sporofaciens</taxon>
    </lineage>
</organism>
<dbReference type="RefSeq" id="WP_159754871.1">
    <property type="nucleotide sequence ID" value="NZ_WUQX01000001.1"/>
</dbReference>
<keyword evidence="1" id="KW-0812">Transmembrane</keyword>
<dbReference type="EMBL" id="WUQX01000001">
    <property type="protein sequence ID" value="MXP78360.1"/>
    <property type="molecule type" value="Genomic_DNA"/>
</dbReference>
<protein>
    <recommendedName>
        <fullName evidence="4">ABC-2 family transporter protein</fullName>
    </recommendedName>
</protein>
<keyword evidence="1" id="KW-0472">Membrane</keyword>
<gene>
    <name evidence="2" type="ORF">GN277_24350</name>
</gene>
<feature type="transmembrane region" description="Helical" evidence="1">
    <location>
        <begin position="44"/>
        <end position="63"/>
    </location>
</feature>
<name>A0A7X3ML46_9FIRM</name>
<reference evidence="2 3" key="1">
    <citation type="submission" date="2019-12" db="EMBL/GenBank/DDBJ databases">
        <title>Sporaefaciens musculi gen. nov., sp. nov., a novel bacterium isolated from the caecum of an obese mouse.</title>
        <authorList>
            <person name="Rasmussen T.S."/>
            <person name="Streidl T."/>
            <person name="Hitch T.C.A."/>
            <person name="Wortmann E."/>
            <person name="Deptula P."/>
            <person name="Hansen M."/>
            <person name="Nielsen D.S."/>
            <person name="Clavel T."/>
            <person name="Vogensen F.K."/>
        </authorList>
    </citation>
    <scope>NUCLEOTIDE SEQUENCE [LARGE SCALE GENOMIC DNA]</scope>
    <source>
        <strain evidence="2 3">WCA-9-b2</strain>
    </source>
</reference>
<evidence type="ECO:0000313" key="3">
    <source>
        <dbReference type="Proteomes" id="UP000460412"/>
    </source>
</evidence>